<dbReference type="EMBL" id="JACHDR010000002">
    <property type="protein sequence ID" value="MBB5513949.1"/>
    <property type="molecule type" value="Genomic_DNA"/>
</dbReference>
<evidence type="ECO:0000256" key="1">
    <source>
        <dbReference type="SAM" id="MobiDB-lite"/>
    </source>
</evidence>
<sequence length="53" mass="5531">MGLKDLFTARKQDSSCCGAQIVPDDDDQPQSEQGTPTETAASSAPNSEDTDGN</sequence>
<reference evidence="2 3" key="1">
    <citation type="submission" date="2020-08" db="EMBL/GenBank/DDBJ databases">
        <title>Sequencing the genomes of 1000 actinobacteria strains.</title>
        <authorList>
            <person name="Klenk H.-P."/>
        </authorList>
    </citation>
    <scope>NUCLEOTIDE SEQUENCE [LARGE SCALE GENOMIC DNA]</scope>
    <source>
        <strain evidence="2 3">DSM 105783</strain>
    </source>
</reference>
<evidence type="ECO:0000313" key="2">
    <source>
        <dbReference type="EMBL" id="MBB5513949.1"/>
    </source>
</evidence>
<feature type="region of interest" description="Disordered" evidence="1">
    <location>
        <begin position="1"/>
        <end position="53"/>
    </location>
</feature>
<dbReference type="RefSeq" id="WP_154676754.1">
    <property type="nucleotide sequence ID" value="NZ_BAAARH010000011.1"/>
</dbReference>
<evidence type="ECO:0000313" key="3">
    <source>
        <dbReference type="Proteomes" id="UP000580797"/>
    </source>
</evidence>
<protein>
    <submittedName>
        <fullName evidence="2">Uncharacterized protein</fullName>
    </submittedName>
</protein>
<accession>A0A7W8X2I8</accession>
<comment type="caution">
    <text evidence="2">The sequence shown here is derived from an EMBL/GenBank/DDBJ whole genome shotgun (WGS) entry which is preliminary data.</text>
</comment>
<feature type="compositionally biased region" description="Polar residues" evidence="1">
    <location>
        <begin position="30"/>
        <end position="47"/>
    </location>
</feature>
<dbReference type="Proteomes" id="UP000580797">
    <property type="component" value="Unassembled WGS sequence"/>
</dbReference>
<organism evidence="2 3">
    <name type="scientific">Neomicrococcus aestuarii</name>
    <dbReference type="NCBI Taxonomy" id="556325"/>
    <lineage>
        <taxon>Bacteria</taxon>
        <taxon>Bacillati</taxon>
        <taxon>Actinomycetota</taxon>
        <taxon>Actinomycetes</taxon>
        <taxon>Micrococcales</taxon>
        <taxon>Micrococcaceae</taxon>
        <taxon>Neomicrococcus</taxon>
    </lineage>
</organism>
<proteinExistence type="predicted"/>
<dbReference type="AlphaFoldDB" id="A0A7W8X2I8"/>
<gene>
    <name evidence="2" type="ORF">HD598_002696</name>
</gene>
<name>A0A7W8X2I8_9MICC</name>